<dbReference type="Proteomes" id="UP000234275">
    <property type="component" value="Unassembled WGS sequence"/>
</dbReference>
<keyword evidence="2" id="KW-0479">Metal-binding</keyword>
<dbReference type="RefSeq" id="XP_024701263.1">
    <property type="nucleotide sequence ID" value="XM_024851771.1"/>
</dbReference>
<organism evidence="6 7">
    <name type="scientific">Aspergillus steynii IBT 23096</name>
    <dbReference type="NCBI Taxonomy" id="1392250"/>
    <lineage>
        <taxon>Eukaryota</taxon>
        <taxon>Fungi</taxon>
        <taxon>Dikarya</taxon>
        <taxon>Ascomycota</taxon>
        <taxon>Pezizomycotina</taxon>
        <taxon>Eurotiomycetes</taxon>
        <taxon>Eurotiomycetidae</taxon>
        <taxon>Eurotiales</taxon>
        <taxon>Aspergillaceae</taxon>
        <taxon>Aspergillus</taxon>
        <taxon>Aspergillus subgen. Circumdati</taxon>
    </lineage>
</organism>
<dbReference type="SUPFAM" id="SSF51316">
    <property type="entry name" value="Mss4-like"/>
    <property type="match status" value="1"/>
</dbReference>
<dbReference type="EMBL" id="MSFO01000007">
    <property type="protein sequence ID" value="PLB45961.1"/>
    <property type="molecule type" value="Genomic_DNA"/>
</dbReference>
<evidence type="ECO:0000256" key="3">
    <source>
        <dbReference type="ARBA" id="ARBA00022833"/>
    </source>
</evidence>
<keyword evidence="7" id="KW-1185">Reference proteome</keyword>
<comment type="similarity">
    <text evidence="1">Belongs to the Gfa family.</text>
</comment>
<keyword evidence="3" id="KW-0862">Zinc</keyword>
<dbReference type="GO" id="GO:0046872">
    <property type="term" value="F:metal ion binding"/>
    <property type="evidence" value="ECO:0007669"/>
    <property type="project" value="UniProtKB-KW"/>
</dbReference>
<accession>A0A2I2FZ96</accession>
<dbReference type="Gene3D" id="3.90.1590.10">
    <property type="entry name" value="glutathione-dependent formaldehyde- activating enzyme (gfa)"/>
    <property type="match status" value="1"/>
</dbReference>
<reference evidence="6 7" key="1">
    <citation type="submission" date="2016-12" db="EMBL/GenBank/DDBJ databases">
        <title>The genomes of Aspergillus section Nigri reveals drivers in fungal speciation.</title>
        <authorList>
            <consortium name="DOE Joint Genome Institute"/>
            <person name="Vesth T.C."/>
            <person name="Nybo J."/>
            <person name="Theobald S."/>
            <person name="Brandl J."/>
            <person name="Frisvad J.C."/>
            <person name="Nielsen K.F."/>
            <person name="Lyhne E.K."/>
            <person name="Kogle M.E."/>
            <person name="Kuo A."/>
            <person name="Riley R."/>
            <person name="Clum A."/>
            <person name="Nolan M."/>
            <person name="Lipzen A."/>
            <person name="Salamov A."/>
            <person name="Henrissat B."/>
            <person name="Wiebenga A."/>
            <person name="De Vries R.P."/>
            <person name="Grigoriev I.V."/>
            <person name="Mortensen U.H."/>
            <person name="Andersen M.R."/>
            <person name="Baker S.E."/>
        </authorList>
    </citation>
    <scope>NUCLEOTIDE SEQUENCE [LARGE SCALE GENOMIC DNA]</scope>
    <source>
        <strain evidence="6 7">IBT 23096</strain>
    </source>
</reference>
<evidence type="ECO:0000313" key="7">
    <source>
        <dbReference type="Proteomes" id="UP000234275"/>
    </source>
</evidence>
<dbReference type="OrthoDB" id="406544at2759"/>
<evidence type="ECO:0000259" key="5">
    <source>
        <dbReference type="PROSITE" id="PS51891"/>
    </source>
</evidence>
<dbReference type="STRING" id="1392250.A0A2I2FZ96"/>
<feature type="domain" description="CENP-V/GFA" evidence="5">
    <location>
        <begin position="2"/>
        <end position="119"/>
    </location>
</feature>
<dbReference type="GO" id="GO:0016846">
    <property type="term" value="F:carbon-sulfur lyase activity"/>
    <property type="evidence" value="ECO:0007669"/>
    <property type="project" value="InterPro"/>
</dbReference>
<dbReference type="Pfam" id="PF04828">
    <property type="entry name" value="GFA"/>
    <property type="match status" value="1"/>
</dbReference>
<dbReference type="GeneID" id="36559470"/>
<dbReference type="PANTHER" id="PTHR33337:SF30">
    <property type="entry name" value="DUF636 DOMAIN PROTEIN (AFU_ORTHOLOGUE AFUA_1G03180)"/>
    <property type="match status" value="1"/>
</dbReference>
<evidence type="ECO:0000313" key="6">
    <source>
        <dbReference type="EMBL" id="PLB45961.1"/>
    </source>
</evidence>
<evidence type="ECO:0000256" key="4">
    <source>
        <dbReference type="ARBA" id="ARBA00023239"/>
    </source>
</evidence>
<sequence>MVSGGCFCGKVRVECSGDLTTSALCHCSGCRKLTGTLFTYSFIVKSADLKVTGTPKEIAKTADSGNHIKNYFCSDCGTPLYGYKVKPTGEPEDITILRAGILDDVSLLDQRKPQVEIYTESRIAWVCPLEGAGQFTGMLPI</sequence>
<dbReference type="PANTHER" id="PTHR33337">
    <property type="entry name" value="GFA DOMAIN-CONTAINING PROTEIN"/>
    <property type="match status" value="1"/>
</dbReference>
<proteinExistence type="inferred from homology"/>
<comment type="caution">
    <text evidence="6">The sequence shown here is derived from an EMBL/GenBank/DDBJ whole genome shotgun (WGS) entry which is preliminary data.</text>
</comment>
<dbReference type="PROSITE" id="PS51891">
    <property type="entry name" value="CENP_V_GFA"/>
    <property type="match status" value="1"/>
</dbReference>
<dbReference type="InterPro" id="IPR006913">
    <property type="entry name" value="CENP-V/GFA"/>
</dbReference>
<protein>
    <recommendedName>
        <fullName evidence="5">CENP-V/GFA domain-containing protein</fullName>
    </recommendedName>
</protein>
<dbReference type="InterPro" id="IPR011057">
    <property type="entry name" value="Mss4-like_sf"/>
</dbReference>
<dbReference type="AlphaFoldDB" id="A0A2I2FZ96"/>
<name>A0A2I2FZ96_9EURO</name>
<evidence type="ECO:0000256" key="1">
    <source>
        <dbReference type="ARBA" id="ARBA00005495"/>
    </source>
</evidence>
<evidence type="ECO:0000256" key="2">
    <source>
        <dbReference type="ARBA" id="ARBA00022723"/>
    </source>
</evidence>
<keyword evidence="4" id="KW-0456">Lyase</keyword>
<gene>
    <name evidence="6" type="ORF">P170DRAFT_458167</name>
</gene>
<dbReference type="VEuPathDB" id="FungiDB:P170DRAFT_458167"/>